<gene>
    <name evidence="6" type="ORF">CHTY_002410</name>
</gene>
<proteinExistence type="predicted"/>
<evidence type="ECO:0000256" key="5">
    <source>
        <dbReference type="SAM" id="Phobius"/>
    </source>
</evidence>
<keyword evidence="4" id="KW-0574">Periplasm</keyword>
<dbReference type="PANTHER" id="PTHR30222:SF17">
    <property type="entry name" value="SPERMIDINE_PUTRESCINE-BINDING PERIPLASMIC PROTEIN"/>
    <property type="match status" value="1"/>
</dbReference>
<organism evidence="6 7">
    <name type="scientific">Candidatus Phytoplasma meliae</name>
    <dbReference type="NCBI Taxonomy" id="1848402"/>
    <lineage>
        <taxon>Bacteria</taxon>
        <taxon>Bacillati</taxon>
        <taxon>Mycoplasmatota</taxon>
        <taxon>Mollicutes</taxon>
        <taxon>Acholeplasmatales</taxon>
        <taxon>Acholeplasmataceae</taxon>
        <taxon>Candidatus Phytoplasma</taxon>
        <taxon>16SrXIII (Mexican periwinkle virescence group)</taxon>
    </lineage>
</organism>
<protein>
    <submittedName>
        <fullName evidence="6">Extracellular solute-binding protein</fullName>
    </submittedName>
</protein>
<feature type="transmembrane region" description="Helical" evidence="5">
    <location>
        <begin position="365"/>
        <end position="385"/>
    </location>
</feature>
<comment type="subcellular location">
    <subcellularLocation>
        <location evidence="1">Periplasm</location>
    </subcellularLocation>
</comment>
<comment type="caution">
    <text evidence="6">The sequence shown here is derived from an EMBL/GenBank/DDBJ whole genome shotgun (WGS) entry which is preliminary data.</text>
</comment>
<name>A0ABS5CYM1_9MOLU</name>
<dbReference type="SUPFAM" id="SSF53850">
    <property type="entry name" value="Periplasmic binding protein-like II"/>
    <property type="match status" value="1"/>
</dbReference>
<dbReference type="PANTHER" id="PTHR30222">
    <property type="entry name" value="SPERMIDINE/PUTRESCINE-BINDING PERIPLASMIC PROTEIN"/>
    <property type="match status" value="1"/>
</dbReference>
<accession>A0ABS5CYM1</accession>
<keyword evidence="2" id="KW-0813">Transport</keyword>
<sequence length="391" mass="45746">MKLTRFSLFWHLTFVAAVILIITLSIIKINSKDNKKRQQVLTLFNWGEYLNPAILQKFEKETGIQVKQVLFASNELAVTKIKSNNQYDLVILSEYAIDQLMQEEKLEQLDKGKLTQTKDYYYEYDKSFREKILKKKKLPDQFDSYAIPYFMGKVVLLYNTKKVQQTKIEEKGFKILEEKDLKVALCNNSRDGLMVGLKATEAAFPEDEKNLKKAKEWLLALKKKKPDLAFINDQLIDRMSKENQEQYDVVVAYSGDAQFLKEKNKNLAILDAPSQGTNVWVDALVIPKGSQQDLAYQFINFLRKKENYQANLEYMKYNSPYNIEKGPTKINITGKDTVYKYDAKNQKLINTYWNDIIAFPSQKDYWLFLLSFLIFASTFGIYLIYKFKKGF</sequence>
<evidence type="ECO:0000313" key="7">
    <source>
        <dbReference type="Proteomes" id="UP001195571"/>
    </source>
</evidence>
<dbReference type="RefSeq" id="WP_203552334.1">
    <property type="nucleotide sequence ID" value="NZ_JACAOD020000010.1"/>
</dbReference>
<keyword evidence="5" id="KW-0472">Membrane</keyword>
<evidence type="ECO:0000256" key="1">
    <source>
        <dbReference type="ARBA" id="ARBA00004418"/>
    </source>
</evidence>
<dbReference type="InterPro" id="IPR006059">
    <property type="entry name" value="SBP"/>
</dbReference>
<keyword evidence="3" id="KW-0732">Signal</keyword>
<reference evidence="6" key="1">
    <citation type="submission" date="2021-04" db="EMBL/GenBank/DDBJ databases">
        <title>Genomic features of Candidatus Phytoplasma meliae isolate ChTYXIII (1SrXIII-G).</title>
        <authorList>
            <person name="Fernandez F.D."/>
            <person name="Conci L.R."/>
        </authorList>
    </citation>
    <scope>NUCLEOTIDE SEQUENCE [LARGE SCALE GENOMIC DNA]</scope>
    <source>
        <strain evidence="6">ChTYXIII-Mo</strain>
    </source>
</reference>
<dbReference type="EMBL" id="JACAOD020000010">
    <property type="protein sequence ID" value="MBP5836070.1"/>
    <property type="molecule type" value="Genomic_DNA"/>
</dbReference>
<keyword evidence="7" id="KW-1185">Reference proteome</keyword>
<keyword evidence="5" id="KW-1133">Transmembrane helix</keyword>
<dbReference type="Gene3D" id="3.40.190.10">
    <property type="entry name" value="Periplasmic binding protein-like II"/>
    <property type="match status" value="2"/>
</dbReference>
<evidence type="ECO:0000256" key="2">
    <source>
        <dbReference type="ARBA" id="ARBA00022448"/>
    </source>
</evidence>
<evidence type="ECO:0000313" key="6">
    <source>
        <dbReference type="EMBL" id="MBP5836070.1"/>
    </source>
</evidence>
<evidence type="ECO:0000256" key="3">
    <source>
        <dbReference type="ARBA" id="ARBA00022729"/>
    </source>
</evidence>
<evidence type="ECO:0000256" key="4">
    <source>
        <dbReference type="ARBA" id="ARBA00022764"/>
    </source>
</evidence>
<dbReference type="PRINTS" id="PR00909">
    <property type="entry name" value="SPERMDNBNDNG"/>
</dbReference>
<feature type="transmembrane region" description="Helical" evidence="5">
    <location>
        <begin position="6"/>
        <end position="27"/>
    </location>
</feature>
<dbReference type="Pfam" id="PF13416">
    <property type="entry name" value="SBP_bac_8"/>
    <property type="match status" value="1"/>
</dbReference>
<dbReference type="InterPro" id="IPR001188">
    <property type="entry name" value="Sperm_putr-bd"/>
</dbReference>
<dbReference type="Proteomes" id="UP001195571">
    <property type="component" value="Unassembled WGS sequence"/>
</dbReference>
<keyword evidence="5" id="KW-0812">Transmembrane</keyword>